<keyword evidence="9 10" id="KW-0624">Polysaccharide degradation</keyword>
<dbReference type="Proteomes" id="UP000559256">
    <property type="component" value="Unassembled WGS sequence"/>
</dbReference>
<feature type="compositionally biased region" description="Acidic residues" evidence="11">
    <location>
        <begin position="100"/>
        <end position="178"/>
    </location>
</feature>
<proteinExistence type="inferred from homology"/>
<evidence type="ECO:0000256" key="3">
    <source>
        <dbReference type="ARBA" id="ARBA00007799"/>
    </source>
</evidence>
<dbReference type="OrthoDB" id="4756206at2759"/>
<evidence type="ECO:0000256" key="6">
    <source>
        <dbReference type="ARBA" id="ARBA00022801"/>
    </source>
</evidence>
<evidence type="ECO:0000313" key="13">
    <source>
        <dbReference type="Proteomes" id="UP000559256"/>
    </source>
</evidence>
<evidence type="ECO:0000256" key="5">
    <source>
        <dbReference type="ARBA" id="ARBA00022729"/>
    </source>
</evidence>
<evidence type="ECO:0000313" key="12">
    <source>
        <dbReference type="EMBL" id="KAF5356388.1"/>
    </source>
</evidence>
<dbReference type="Pfam" id="PF07335">
    <property type="entry name" value="Glyco_hydro_75"/>
    <property type="match status" value="2"/>
</dbReference>
<dbReference type="AlphaFoldDB" id="A0A8H5G147"/>
<accession>A0A8H5G147</accession>
<dbReference type="EC" id="3.2.1.132" evidence="10"/>
<comment type="subcellular location">
    <subcellularLocation>
        <location evidence="2 10">Secreted</location>
    </subcellularLocation>
</comment>
<keyword evidence="8 10" id="KW-0326">Glycosidase</keyword>
<reference evidence="12 13" key="1">
    <citation type="journal article" date="2020" name="ISME J.">
        <title>Uncovering the hidden diversity of litter-decomposition mechanisms in mushroom-forming fungi.</title>
        <authorList>
            <person name="Floudas D."/>
            <person name="Bentzer J."/>
            <person name="Ahren D."/>
            <person name="Johansson T."/>
            <person name="Persson P."/>
            <person name="Tunlid A."/>
        </authorList>
    </citation>
    <scope>NUCLEOTIDE SEQUENCE [LARGE SCALE GENOMIC DNA]</scope>
    <source>
        <strain evidence="12 13">CBS 291.85</strain>
    </source>
</reference>
<keyword evidence="4" id="KW-0964">Secreted</keyword>
<keyword evidence="13" id="KW-1185">Reference proteome</keyword>
<comment type="similarity">
    <text evidence="3 10">Belongs to the glycosyl hydrolase 75 family.</text>
</comment>
<dbReference type="PANTHER" id="PTHR42061">
    <property type="entry name" value="ENDO-CHITOSANASE"/>
    <property type="match status" value="1"/>
</dbReference>
<keyword evidence="7" id="KW-0119">Carbohydrate metabolism</keyword>
<sequence length="465" mass="49198">MMHPKTSVSAWTFLSLVRLSLVFLTMTQSVFTLPIPVPAHVPSPLAFQTPVPAPVPFRISPAGLHAYPRSRSTDFHAVIVERPHRVAVQRLRLTQRDDGGYTDEDSDNDGDDGNVSDNSNDSDDNYNDEDEDVDVSGDQDEDEQDDDHDDDSEEDGDGDGERDQEDGDSESDNDDDEGANSNSVSISSQIGVGSPSANSSYSKASFQAAPDINVAAIYQLVQSATSNPLKAYDSAEKDSDGDGDSMVMVYGDFLEGAGKGQVKAMSFIADMDVDCDGSDICPNDPDGQSQTTYGSLDASAVPYYVVPEDLIGVGGGFIQPNSLGAIICGGKMFYAIMGDTKHNALVGLLTAFAGFSFHFASFSSISILTTVNSGNTPQRIGEGSLLLAQTCFPDAGLGGDNGHTELDVAYLVFGSVVPPGVQKSAIDIDALKRKGDKVLRAFQQRHGVTSLGLGLGLGSGSLYSQ</sequence>
<feature type="signal peptide" evidence="10">
    <location>
        <begin position="1"/>
        <end position="32"/>
    </location>
</feature>
<evidence type="ECO:0000256" key="7">
    <source>
        <dbReference type="ARBA" id="ARBA00023277"/>
    </source>
</evidence>
<dbReference type="InterPro" id="IPR009939">
    <property type="entry name" value="Chitosanase_fungal"/>
</dbReference>
<dbReference type="GO" id="GO:0000272">
    <property type="term" value="P:polysaccharide catabolic process"/>
    <property type="evidence" value="ECO:0007669"/>
    <property type="project" value="UniProtKB-KW"/>
</dbReference>
<evidence type="ECO:0000256" key="8">
    <source>
        <dbReference type="ARBA" id="ARBA00023295"/>
    </source>
</evidence>
<dbReference type="GO" id="GO:0005576">
    <property type="term" value="C:extracellular region"/>
    <property type="evidence" value="ECO:0007669"/>
    <property type="project" value="UniProtKB-SubCell"/>
</dbReference>
<dbReference type="GO" id="GO:0016977">
    <property type="term" value="F:chitosanase activity"/>
    <property type="evidence" value="ECO:0007669"/>
    <property type="project" value="UniProtKB-EC"/>
</dbReference>
<evidence type="ECO:0000256" key="1">
    <source>
        <dbReference type="ARBA" id="ARBA00000405"/>
    </source>
</evidence>
<protein>
    <recommendedName>
        <fullName evidence="10">Endo-chitosanase</fullName>
        <ecNumber evidence="10">3.2.1.132</ecNumber>
    </recommendedName>
</protein>
<evidence type="ECO:0000256" key="11">
    <source>
        <dbReference type="SAM" id="MobiDB-lite"/>
    </source>
</evidence>
<comment type="function">
    <text evidence="10">Chitosanase catalyzing the endo-type cleavage of chitosan, the deacylated form of chitin. Chitosanase may be crucial in the degradation of the deacetylated portion of chitin in the fungal cell wall.</text>
</comment>
<evidence type="ECO:0000256" key="10">
    <source>
        <dbReference type="RuleBase" id="RU361208"/>
    </source>
</evidence>
<keyword evidence="6 10" id="KW-0378">Hydrolase</keyword>
<feature type="region of interest" description="Disordered" evidence="11">
    <location>
        <begin position="90"/>
        <end position="202"/>
    </location>
</feature>
<evidence type="ECO:0000256" key="4">
    <source>
        <dbReference type="ARBA" id="ARBA00022525"/>
    </source>
</evidence>
<name>A0A8H5G147_9AGAR</name>
<keyword evidence="5 10" id="KW-0732">Signal</keyword>
<feature type="chain" id="PRO_5034478531" description="Endo-chitosanase" evidence="10">
    <location>
        <begin position="33"/>
        <end position="465"/>
    </location>
</feature>
<comment type="caution">
    <text evidence="12">The sequence shown here is derived from an EMBL/GenBank/DDBJ whole genome shotgun (WGS) entry which is preliminary data.</text>
</comment>
<gene>
    <name evidence="12" type="ORF">D9758_009544</name>
</gene>
<comment type="catalytic activity">
    <reaction evidence="1 10">
        <text>Endohydrolysis of beta-(1-&gt;4)-linkages between D-glucosamine residues in a partly acetylated chitosan.</text>
        <dbReference type="EC" id="3.2.1.132"/>
    </reaction>
</comment>
<dbReference type="EMBL" id="JAACJM010000055">
    <property type="protein sequence ID" value="KAF5356388.1"/>
    <property type="molecule type" value="Genomic_DNA"/>
</dbReference>
<feature type="compositionally biased region" description="Low complexity" evidence="11">
    <location>
        <begin position="179"/>
        <end position="202"/>
    </location>
</feature>
<evidence type="ECO:0000256" key="9">
    <source>
        <dbReference type="ARBA" id="ARBA00023326"/>
    </source>
</evidence>
<dbReference type="PANTHER" id="PTHR42061:SF6">
    <property type="entry name" value="ENDO-CHITOSANASE"/>
    <property type="match status" value="1"/>
</dbReference>
<organism evidence="12 13">
    <name type="scientific">Tetrapyrgos nigripes</name>
    <dbReference type="NCBI Taxonomy" id="182062"/>
    <lineage>
        <taxon>Eukaryota</taxon>
        <taxon>Fungi</taxon>
        <taxon>Dikarya</taxon>
        <taxon>Basidiomycota</taxon>
        <taxon>Agaricomycotina</taxon>
        <taxon>Agaricomycetes</taxon>
        <taxon>Agaricomycetidae</taxon>
        <taxon>Agaricales</taxon>
        <taxon>Marasmiineae</taxon>
        <taxon>Marasmiaceae</taxon>
        <taxon>Tetrapyrgos</taxon>
    </lineage>
</organism>
<evidence type="ECO:0000256" key="2">
    <source>
        <dbReference type="ARBA" id="ARBA00004613"/>
    </source>
</evidence>